<evidence type="ECO:0000259" key="1">
    <source>
        <dbReference type="Pfam" id="PF13229"/>
    </source>
</evidence>
<dbReference type="InterPro" id="IPR039448">
    <property type="entry name" value="Beta_helix"/>
</dbReference>
<dbReference type="Pfam" id="PF13229">
    <property type="entry name" value="Beta_helix"/>
    <property type="match status" value="1"/>
</dbReference>
<comment type="caution">
    <text evidence="2">The sequence shown here is derived from an EMBL/GenBank/DDBJ whole genome shotgun (WGS) entry which is preliminary data.</text>
</comment>
<dbReference type="AlphaFoldDB" id="A0A1T1AYC9"/>
<reference evidence="2 3" key="1">
    <citation type="submission" date="2017-01" db="EMBL/GenBank/DDBJ databases">
        <title>Genome sequencing of Rhodoferax fermentans JCM 7819.</title>
        <authorList>
            <person name="Kim Y.J."/>
            <person name="Farh M.E.-A."/>
            <person name="Yang D.-C."/>
        </authorList>
    </citation>
    <scope>NUCLEOTIDE SEQUENCE [LARGE SCALE GENOMIC DNA]</scope>
    <source>
        <strain evidence="2 3">JCM 7819</strain>
    </source>
</reference>
<dbReference type="InterPro" id="IPR012334">
    <property type="entry name" value="Pectin_lyas_fold"/>
</dbReference>
<organism evidence="2 3">
    <name type="scientific">Rhodoferax fermentans</name>
    <dbReference type="NCBI Taxonomy" id="28066"/>
    <lineage>
        <taxon>Bacteria</taxon>
        <taxon>Pseudomonadati</taxon>
        <taxon>Pseudomonadota</taxon>
        <taxon>Betaproteobacteria</taxon>
        <taxon>Burkholderiales</taxon>
        <taxon>Comamonadaceae</taxon>
        <taxon>Rhodoferax</taxon>
    </lineage>
</organism>
<dbReference type="Proteomes" id="UP000190750">
    <property type="component" value="Unassembled WGS sequence"/>
</dbReference>
<feature type="domain" description="Right handed beta helix" evidence="1">
    <location>
        <begin position="76"/>
        <end position="192"/>
    </location>
</feature>
<name>A0A1T1AYC9_RHOFE</name>
<evidence type="ECO:0000313" key="3">
    <source>
        <dbReference type="Proteomes" id="UP000190750"/>
    </source>
</evidence>
<keyword evidence="3" id="KW-1185">Reference proteome</keyword>
<gene>
    <name evidence="2" type="ORF">RF819_11530</name>
</gene>
<protein>
    <recommendedName>
        <fullName evidence="1">Right handed beta helix domain-containing protein</fullName>
    </recommendedName>
</protein>
<proteinExistence type="predicted"/>
<dbReference type="SUPFAM" id="SSF51126">
    <property type="entry name" value="Pectin lyase-like"/>
    <property type="match status" value="1"/>
</dbReference>
<dbReference type="EMBL" id="MTJN01000002">
    <property type="protein sequence ID" value="OOV09081.1"/>
    <property type="molecule type" value="Genomic_DNA"/>
</dbReference>
<dbReference type="STRING" id="28066.RF819_11530"/>
<dbReference type="Gene3D" id="2.160.20.10">
    <property type="entry name" value="Single-stranded right-handed beta-helix, Pectin lyase-like"/>
    <property type="match status" value="1"/>
</dbReference>
<sequence length="392" mass="41871">MEPLATGPTDARVLRVGPAQAFSSIAAAAAKAKDGDTVEIDAGDYVGDVAVWNQNRLTLRGMGGPVKLMAGGKSAQGKAIWVIRGTDVLVENIQFSGAKVRDGNGAGIRFEAGRLTVKNCTFTHNENGILTANEAQAELVIENSEFGYNGAGDGYSHNLYVGHIKKFTVTGSYFHHAKTGHLLKSRASENLIFYNRLTDETGGTASYELDLPNGGLAYVVGNIVQQSSTTSNNYLITFGEEGYTGPHNELYLNHNTLVDDSANGGFFLRYAPGLQRLLAANNMLVGDGPLDGSLKKRGLDLVQSLLADKPALAPSGPAAQIDISHNVNADWSDFIQASRFDYRPKGGTFSAFKPRKLDPVNGVSMQLSQIFAQPVGIRQLILAPQYPGAVQP</sequence>
<evidence type="ECO:0000313" key="2">
    <source>
        <dbReference type="EMBL" id="OOV09081.1"/>
    </source>
</evidence>
<dbReference type="InterPro" id="IPR011050">
    <property type="entry name" value="Pectin_lyase_fold/virulence"/>
</dbReference>
<accession>A0A1T1AYC9</accession>